<evidence type="ECO:0000256" key="1">
    <source>
        <dbReference type="SAM" id="Coils"/>
    </source>
</evidence>
<dbReference type="EMBL" id="UYSL01004334">
    <property type="protein sequence ID" value="VDL66724.1"/>
    <property type="molecule type" value="Genomic_DNA"/>
</dbReference>
<dbReference type="AlphaFoldDB" id="A0A0N4XKT2"/>
<gene>
    <name evidence="2" type="ORF">NBR_LOCUS3135</name>
</gene>
<dbReference type="WBParaSite" id="NBR_0000313401-mRNA-1">
    <property type="protein sequence ID" value="NBR_0000313401-mRNA-1"/>
    <property type="gene ID" value="NBR_0000313401"/>
</dbReference>
<dbReference type="STRING" id="27835.A0A0N4XKT2"/>
<evidence type="ECO:0000313" key="3">
    <source>
        <dbReference type="Proteomes" id="UP000271162"/>
    </source>
</evidence>
<evidence type="ECO:0000313" key="2">
    <source>
        <dbReference type="EMBL" id="VDL66724.1"/>
    </source>
</evidence>
<proteinExistence type="predicted"/>
<dbReference type="Proteomes" id="UP000271162">
    <property type="component" value="Unassembled WGS sequence"/>
</dbReference>
<keyword evidence="3" id="KW-1185">Reference proteome</keyword>
<accession>A0A0N4XKT2</accession>
<sequence length="370" mass="41979">MFDDSRAMNETLGTAEELSNECRNISMLYAQLIDEYDEVFVQTAAEHAESLEKVGQSLKDSFKNTKAEAENPLKASHAYEEIASGLRNATKAAEKAVKAAEDAYTEADGDPENSMVKRVLESKNTSQVLAEEAAGLRKQWEELGLEQERQQLDERLSYVNEQNIDMTKRNDVVKNQWSKFDDHHDRTIGLQSVARDADARAEMAKKSTEALLKEANEVEDRTNKLLNSTGEGIREEIEQVRKARLELEKNRDALEKVGGVSAENRNRADEMQKQLALLKEKINEAREKAQQIRLSLRSDERGICQRSFTSPAHPSPSNSFSILYRPLRNVPDSAIFITRTKPRRTQPSEFIAVEVSAFVGLHFLLWTEYE</sequence>
<evidence type="ECO:0000313" key="4">
    <source>
        <dbReference type="WBParaSite" id="NBR_0000313401-mRNA-1"/>
    </source>
</evidence>
<reference evidence="4" key="1">
    <citation type="submission" date="2017-02" db="UniProtKB">
        <authorList>
            <consortium name="WormBaseParasite"/>
        </authorList>
    </citation>
    <scope>IDENTIFICATION</scope>
</reference>
<organism evidence="4">
    <name type="scientific">Nippostrongylus brasiliensis</name>
    <name type="common">Rat hookworm</name>
    <dbReference type="NCBI Taxonomy" id="27835"/>
    <lineage>
        <taxon>Eukaryota</taxon>
        <taxon>Metazoa</taxon>
        <taxon>Ecdysozoa</taxon>
        <taxon>Nematoda</taxon>
        <taxon>Chromadorea</taxon>
        <taxon>Rhabditida</taxon>
        <taxon>Rhabditina</taxon>
        <taxon>Rhabditomorpha</taxon>
        <taxon>Strongyloidea</taxon>
        <taxon>Heligmosomidae</taxon>
        <taxon>Nippostrongylus</taxon>
    </lineage>
</organism>
<name>A0A0N4XKT2_NIPBR</name>
<reference evidence="2 3" key="2">
    <citation type="submission" date="2018-11" db="EMBL/GenBank/DDBJ databases">
        <authorList>
            <consortium name="Pathogen Informatics"/>
        </authorList>
    </citation>
    <scope>NUCLEOTIDE SEQUENCE [LARGE SCALE GENOMIC DNA]</scope>
</reference>
<keyword evidence="1" id="KW-0175">Coiled coil</keyword>
<dbReference type="OMA" id="HFLLWTE"/>
<feature type="coiled-coil region" evidence="1">
    <location>
        <begin position="201"/>
        <end position="295"/>
    </location>
</feature>
<protein>
    <submittedName>
        <fullName evidence="4">Laminin alpha chain (inferred by orthology to a C. elegans protein)</fullName>
    </submittedName>
</protein>